<evidence type="ECO:0000259" key="8">
    <source>
        <dbReference type="PROSITE" id="PS50928"/>
    </source>
</evidence>
<dbReference type="RefSeq" id="WP_260190879.1">
    <property type="nucleotide sequence ID" value="NZ_JAFFZE010000009.1"/>
</dbReference>
<evidence type="ECO:0000256" key="6">
    <source>
        <dbReference type="ARBA" id="ARBA00023136"/>
    </source>
</evidence>
<keyword evidence="6 7" id="KW-0472">Membrane</keyword>
<feature type="transmembrane region" description="Helical" evidence="7">
    <location>
        <begin position="71"/>
        <end position="96"/>
    </location>
</feature>
<feature type="transmembrane region" description="Helical" evidence="7">
    <location>
        <begin position="239"/>
        <end position="260"/>
    </location>
</feature>
<keyword evidence="4 7" id="KW-0812">Transmembrane</keyword>
<dbReference type="InterPro" id="IPR000515">
    <property type="entry name" value="MetI-like"/>
</dbReference>
<evidence type="ECO:0000256" key="5">
    <source>
        <dbReference type="ARBA" id="ARBA00022989"/>
    </source>
</evidence>
<dbReference type="PANTHER" id="PTHR43744">
    <property type="entry name" value="ABC TRANSPORTER PERMEASE PROTEIN MG189-RELATED-RELATED"/>
    <property type="match status" value="1"/>
</dbReference>
<dbReference type="Proteomes" id="UP001156441">
    <property type="component" value="Unassembled WGS sequence"/>
</dbReference>
<feature type="transmembrane region" description="Helical" evidence="7">
    <location>
        <begin position="143"/>
        <end position="161"/>
    </location>
</feature>
<evidence type="ECO:0000256" key="7">
    <source>
        <dbReference type="RuleBase" id="RU363032"/>
    </source>
</evidence>
<proteinExistence type="inferred from homology"/>
<evidence type="ECO:0000313" key="10">
    <source>
        <dbReference type="Proteomes" id="UP001156441"/>
    </source>
</evidence>
<sequence>MLNRMSTAGRVLAYVTLLGASAITVLPLLYMVSLALQTEAESLSGDPVLIPETPMWGNFLELFERAPFANFIVNSLVVAGAITVSHLLFDPLVGYVFAKFRFPFRNTLFLLVIATMAIPFFVKMIPLYVMMSNLGWLDTYQGLITPFLMDAFGIFLMRQFIQPVPDELIDAARIDGVGEFGIYWRIVLPQVKPALAVLGVFTFVFQWNEFLWPLVATSTEEMRTIPVGLTLFSQEYFTIWNLTAAGAVLLFLPTALLFLASQRFFVRGIAITGMK</sequence>
<dbReference type="PANTHER" id="PTHR43744:SF12">
    <property type="entry name" value="ABC TRANSPORTER PERMEASE PROTEIN MG189-RELATED"/>
    <property type="match status" value="1"/>
</dbReference>
<keyword evidence="10" id="KW-1185">Reference proteome</keyword>
<reference evidence="9 10" key="1">
    <citation type="submission" date="2021-02" db="EMBL/GenBank/DDBJ databases">
        <title>Actinophytocola xerophila sp. nov., isolated from soil of cotton cropping field.</title>
        <authorList>
            <person name="Huang R."/>
            <person name="Chen X."/>
            <person name="Ge X."/>
            <person name="Liu W."/>
        </authorList>
    </citation>
    <scope>NUCLEOTIDE SEQUENCE [LARGE SCALE GENOMIC DNA]</scope>
    <source>
        <strain evidence="9 10">S1-96</strain>
    </source>
</reference>
<feature type="transmembrane region" description="Helical" evidence="7">
    <location>
        <begin position="12"/>
        <end position="36"/>
    </location>
</feature>
<comment type="subcellular location">
    <subcellularLocation>
        <location evidence="1 7">Cell membrane</location>
        <topology evidence="1 7">Multi-pass membrane protein</topology>
    </subcellularLocation>
</comment>
<comment type="similarity">
    <text evidence="7">Belongs to the binding-protein-dependent transport system permease family.</text>
</comment>
<name>A0ABT2J6M6_9PSEU</name>
<organism evidence="9 10">
    <name type="scientific">Actinophytocola gossypii</name>
    <dbReference type="NCBI Taxonomy" id="2812003"/>
    <lineage>
        <taxon>Bacteria</taxon>
        <taxon>Bacillati</taxon>
        <taxon>Actinomycetota</taxon>
        <taxon>Actinomycetes</taxon>
        <taxon>Pseudonocardiales</taxon>
        <taxon>Pseudonocardiaceae</taxon>
    </lineage>
</organism>
<comment type="caution">
    <text evidence="9">The sequence shown here is derived from an EMBL/GenBank/DDBJ whole genome shotgun (WGS) entry which is preliminary data.</text>
</comment>
<keyword evidence="5 7" id="KW-1133">Transmembrane helix</keyword>
<dbReference type="EMBL" id="JAFFZE010000009">
    <property type="protein sequence ID" value="MCT2583512.1"/>
    <property type="molecule type" value="Genomic_DNA"/>
</dbReference>
<gene>
    <name evidence="9" type="ORF">JT362_10325</name>
</gene>
<evidence type="ECO:0000313" key="9">
    <source>
        <dbReference type="EMBL" id="MCT2583512.1"/>
    </source>
</evidence>
<keyword evidence="3" id="KW-1003">Cell membrane</keyword>
<evidence type="ECO:0000256" key="1">
    <source>
        <dbReference type="ARBA" id="ARBA00004651"/>
    </source>
</evidence>
<feature type="transmembrane region" description="Helical" evidence="7">
    <location>
        <begin position="182"/>
        <end position="205"/>
    </location>
</feature>
<keyword evidence="2 7" id="KW-0813">Transport</keyword>
<evidence type="ECO:0000256" key="4">
    <source>
        <dbReference type="ARBA" id="ARBA00022692"/>
    </source>
</evidence>
<evidence type="ECO:0000256" key="2">
    <source>
        <dbReference type="ARBA" id="ARBA00022448"/>
    </source>
</evidence>
<accession>A0ABT2J6M6</accession>
<evidence type="ECO:0000256" key="3">
    <source>
        <dbReference type="ARBA" id="ARBA00022475"/>
    </source>
</evidence>
<dbReference type="InterPro" id="IPR035906">
    <property type="entry name" value="MetI-like_sf"/>
</dbReference>
<dbReference type="Gene3D" id="1.10.3720.10">
    <property type="entry name" value="MetI-like"/>
    <property type="match status" value="1"/>
</dbReference>
<feature type="transmembrane region" description="Helical" evidence="7">
    <location>
        <begin position="108"/>
        <end position="131"/>
    </location>
</feature>
<dbReference type="CDD" id="cd06261">
    <property type="entry name" value="TM_PBP2"/>
    <property type="match status" value="1"/>
</dbReference>
<dbReference type="SUPFAM" id="SSF161098">
    <property type="entry name" value="MetI-like"/>
    <property type="match status" value="1"/>
</dbReference>
<feature type="domain" description="ABC transmembrane type-1" evidence="8">
    <location>
        <begin position="72"/>
        <end position="261"/>
    </location>
</feature>
<protein>
    <submittedName>
        <fullName evidence="9">Carbohydrate ABC transporter permease</fullName>
    </submittedName>
</protein>
<dbReference type="PROSITE" id="PS50928">
    <property type="entry name" value="ABC_TM1"/>
    <property type="match status" value="1"/>
</dbReference>
<dbReference type="Pfam" id="PF00528">
    <property type="entry name" value="BPD_transp_1"/>
    <property type="match status" value="1"/>
</dbReference>